<dbReference type="Proteomes" id="UP001165063">
    <property type="component" value="Unassembled WGS sequence"/>
</dbReference>
<protein>
    <submittedName>
        <fullName evidence="1">Unnamed protein product</fullName>
    </submittedName>
</protein>
<dbReference type="AlphaFoldDB" id="A0A9W6Z2H8"/>
<evidence type="ECO:0000313" key="1">
    <source>
        <dbReference type="EMBL" id="GMG47433.1"/>
    </source>
</evidence>
<dbReference type="EMBL" id="BSXU01004766">
    <property type="protein sequence ID" value="GMG47433.1"/>
    <property type="molecule type" value="Genomic_DNA"/>
</dbReference>
<comment type="caution">
    <text evidence="1">The sequence shown here is derived from an EMBL/GenBank/DDBJ whole genome shotgun (WGS) entry which is preliminary data.</text>
</comment>
<proteinExistence type="predicted"/>
<organism evidence="1 2">
    <name type="scientific">Ambrosiozyma monospora</name>
    <name type="common">Yeast</name>
    <name type="synonym">Endomycopsis monosporus</name>
    <dbReference type="NCBI Taxonomy" id="43982"/>
    <lineage>
        <taxon>Eukaryota</taxon>
        <taxon>Fungi</taxon>
        <taxon>Dikarya</taxon>
        <taxon>Ascomycota</taxon>
        <taxon>Saccharomycotina</taxon>
        <taxon>Pichiomycetes</taxon>
        <taxon>Pichiales</taxon>
        <taxon>Pichiaceae</taxon>
        <taxon>Ambrosiozyma</taxon>
    </lineage>
</organism>
<reference evidence="1" key="1">
    <citation type="submission" date="2023-04" db="EMBL/GenBank/DDBJ databases">
        <title>Ambrosiozyma monospora NBRC 1965.</title>
        <authorList>
            <person name="Ichikawa N."/>
            <person name="Sato H."/>
            <person name="Tonouchi N."/>
        </authorList>
    </citation>
    <scope>NUCLEOTIDE SEQUENCE</scope>
    <source>
        <strain evidence="1">NBRC 1965</strain>
    </source>
</reference>
<gene>
    <name evidence="1" type="ORF">Amon01_000696700</name>
</gene>
<keyword evidence="2" id="KW-1185">Reference proteome</keyword>
<evidence type="ECO:0000313" key="2">
    <source>
        <dbReference type="Proteomes" id="UP001165063"/>
    </source>
</evidence>
<sequence length="97" mass="11034">MPCSKCKQKGHHHLHCKSKYTQLSPEENEAIVIANAINNLNQVTKATENKVFKKQLQNQLKALSESLVTHVKQQVENDPLKNPAPLVKRIYNQYGNT</sequence>
<accession>A0A9W6Z2H8</accession>
<name>A0A9W6Z2H8_AMBMO</name>